<keyword evidence="2" id="KW-1185">Reference proteome</keyword>
<evidence type="ECO:0000313" key="2">
    <source>
        <dbReference type="Proteomes" id="UP001145114"/>
    </source>
</evidence>
<gene>
    <name evidence="1" type="primary">pnk1</name>
    <name evidence="1" type="ORF">EV182_005343</name>
</gene>
<keyword evidence="1" id="KW-0418">Kinase</keyword>
<protein>
    <submittedName>
        <fullName evidence="1">DNA kinase/phosphatase Pnk1</fullName>
    </submittedName>
</protein>
<reference evidence="1" key="1">
    <citation type="submission" date="2022-06" db="EMBL/GenBank/DDBJ databases">
        <title>Phylogenomic reconstructions and comparative analyses of Kickxellomycotina fungi.</title>
        <authorList>
            <person name="Reynolds N.K."/>
            <person name="Stajich J.E."/>
            <person name="Barry K."/>
            <person name="Grigoriev I.V."/>
            <person name="Crous P."/>
            <person name="Smith M.E."/>
        </authorList>
    </citation>
    <scope>NUCLEOTIDE SEQUENCE</scope>
    <source>
        <strain evidence="1">RSA 2271</strain>
    </source>
</reference>
<sequence length="110" mass="12228">MSSEPSPAMTTPAKEPKVHPFFARRKPKTVGEANDTGYAAETMVKWHQHGTSLLVGKYGSPNGSPKVAAFDLDGTLINTKSMNVMPKDEHDWKFWDPSVPDRLHELHEQG</sequence>
<keyword evidence="1" id="KW-0808">Transferase</keyword>
<comment type="caution">
    <text evidence="1">The sequence shown here is derived from an EMBL/GenBank/DDBJ whole genome shotgun (WGS) entry which is preliminary data.</text>
</comment>
<dbReference type="EMBL" id="JAMZIH010001873">
    <property type="protein sequence ID" value="KAJ1677834.1"/>
    <property type="molecule type" value="Genomic_DNA"/>
</dbReference>
<proteinExistence type="predicted"/>
<name>A0ACC1HMW9_9FUNG</name>
<evidence type="ECO:0000313" key="1">
    <source>
        <dbReference type="EMBL" id="KAJ1677834.1"/>
    </source>
</evidence>
<organism evidence="1 2">
    <name type="scientific">Spiromyces aspiralis</name>
    <dbReference type="NCBI Taxonomy" id="68401"/>
    <lineage>
        <taxon>Eukaryota</taxon>
        <taxon>Fungi</taxon>
        <taxon>Fungi incertae sedis</taxon>
        <taxon>Zoopagomycota</taxon>
        <taxon>Kickxellomycotina</taxon>
        <taxon>Kickxellomycetes</taxon>
        <taxon>Kickxellales</taxon>
        <taxon>Kickxellaceae</taxon>
        <taxon>Spiromyces</taxon>
    </lineage>
</organism>
<dbReference type="Proteomes" id="UP001145114">
    <property type="component" value="Unassembled WGS sequence"/>
</dbReference>
<accession>A0ACC1HMW9</accession>